<name>A0A644TYR3_9ZZZZ</name>
<evidence type="ECO:0000259" key="2">
    <source>
        <dbReference type="Pfam" id="PF00149"/>
    </source>
</evidence>
<dbReference type="AlphaFoldDB" id="A0A644TYR3"/>
<evidence type="ECO:0000259" key="3">
    <source>
        <dbReference type="Pfam" id="PF02872"/>
    </source>
</evidence>
<dbReference type="InterPro" id="IPR006179">
    <property type="entry name" value="5_nucleotidase/apyrase"/>
</dbReference>
<dbReference type="EMBL" id="VSSQ01000055">
    <property type="protein sequence ID" value="MPL70781.1"/>
    <property type="molecule type" value="Genomic_DNA"/>
</dbReference>
<dbReference type="InterPro" id="IPR029052">
    <property type="entry name" value="Metallo-depent_PP-like"/>
</dbReference>
<dbReference type="Gene3D" id="3.60.21.10">
    <property type="match status" value="1"/>
</dbReference>
<dbReference type="PRINTS" id="PR01607">
    <property type="entry name" value="APYRASEFAMLY"/>
</dbReference>
<protein>
    <submittedName>
        <fullName evidence="4">Mannosylglucosyl-3-phosphoglycerate phosphatase</fullName>
        <ecNumber evidence="4">3.1.3.-</ecNumber>
    </submittedName>
</protein>
<dbReference type="GO" id="GO:0046872">
    <property type="term" value="F:metal ion binding"/>
    <property type="evidence" value="ECO:0007669"/>
    <property type="project" value="InterPro"/>
</dbReference>
<dbReference type="PROSITE" id="PS51257">
    <property type="entry name" value="PROKAR_LIPOPROTEIN"/>
    <property type="match status" value="1"/>
</dbReference>
<dbReference type="GO" id="GO:0000166">
    <property type="term" value="F:nucleotide binding"/>
    <property type="evidence" value="ECO:0007669"/>
    <property type="project" value="InterPro"/>
</dbReference>
<dbReference type="GO" id="GO:0009166">
    <property type="term" value="P:nucleotide catabolic process"/>
    <property type="evidence" value="ECO:0007669"/>
    <property type="project" value="InterPro"/>
</dbReference>
<evidence type="ECO:0000256" key="1">
    <source>
        <dbReference type="ARBA" id="ARBA00022729"/>
    </source>
</evidence>
<dbReference type="Gene3D" id="3.90.780.10">
    <property type="entry name" value="5'-Nucleotidase, C-terminal domain"/>
    <property type="match status" value="1"/>
</dbReference>
<sequence length="509" mass="54361">MKKRLAGLAVAILALLAVACTTTAPVAFKAPEPLAQEVSITIMHTNDMHARIVESKTELGYSRIATAFKEQKAKNPNTILLDAGDTFHGLPIANIDKGAIVVTMMNEIGYSYMTTGNHDYNYGMERLLELGKEAKFKILAANVYKDGKRVFTPYVIQDVQGVRVAFFGLATPETAYKADPKLVAGVTFTDPIVEGRAIANELAGQYDVLVLISHIGTDKSSDPTSIKVAQAIPELDVIIDGHSHTTLDDLVKDNQTPVLIASTGSYGAGLGVVDLVVGTNRAVKSKSARTVTVANSPQLKGDASITARLAELTKTQDAILSKKVASTSIALEGKREIVRTQQSNLGTLIASGMLYVTGADIALMNGGGIRDSIPAGDITLKQVYTVMPFGNYIQTGKLKGSELDAVLENGVGKLPAPDGRFPHLAGWSYTLDASKPAGDRVSNIMVGGQPVDPNKEYTLATLNFLFNGGDDYRMLIGKNMADFPSDAEVFQAHLQHLGTVTNDNLVLKK</sequence>
<accession>A0A644TYR3</accession>
<dbReference type="InterPro" id="IPR008334">
    <property type="entry name" value="5'-Nucleotdase_C"/>
</dbReference>
<dbReference type="SUPFAM" id="SSF56300">
    <property type="entry name" value="Metallo-dependent phosphatases"/>
    <property type="match status" value="1"/>
</dbReference>
<dbReference type="PROSITE" id="PS00785">
    <property type="entry name" value="5_NUCLEOTIDASE_1"/>
    <property type="match status" value="1"/>
</dbReference>
<organism evidence="4">
    <name type="scientific">bioreactor metagenome</name>
    <dbReference type="NCBI Taxonomy" id="1076179"/>
    <lineage>
        <taxon>unclassified sequences</taxon>
        <taxon>metagenomes</taxon>
        <taxon>ecological metagenomes</taxon>
    </lineage>
</organism>
<feature type="domain" description="Calcineurin-like phosphoesterase" evidence="2">
    <location>
        <begin position="41"/>
        <end position="245"/>
    </location>
</feature>
<dbReference type="GO" id="GO:0030288">
    <property type="term" value="C:outer membrane-bounded periplasmic space"/>
    <property type="evidence" value="ECO:0007669"/>
    <property type="project" value="TreeGrafter"/>
</dbReference>
<feature type="domain" description="5'-Nucleotidase C-terminal" evidence="3">
    <location>
        <begin position="334"/>
        <end position="475"/>
    </location>
</feature>
<gene>
    <name evidence="4" type="primary">mggB_1</name>
    <name evidence="4" type="ORF">SDC9_16542</name>
</gene>
<keyword evidence="1" id="KW-0732">Signal</keyword>
<dbReference type="InterPro" id="IPR036907">
    <property type="entry name" value="5'-Nucleotdase_C_sf"/>
</dbReference>
<dbReference type="InterPro" id="IPR006146">
    <property type="entry name" value="5'-Nucleotdase_CS"/>
</dbReference>
<dbReference type="GO" id="GO:0016788">
    <property type="term" value="F:hydrolase activity, acting on ester bonds"/>
    <property type="evidence" value="ECO:0007669"/>
    <property type="project" value="InterPro"/>
</dbReference>
<dbReference type="PANTHER" id="PTHR11575:SF24">
    <property type="entry name" value="5'-NUCLEOTIDASE"/>
    <property type="match status" value="1"/>
</dbReference>
<comment type="caution">
    <text evidence="4">The sequence shown here is derived from an EMBL/GenBank/DDBJ whole genome shotgun (WGS) entry which is preliminary data.</text>
</comment>
<dbReference type="SUPFAM" id="SSF55816">
    <property type="entry name" value="5'-nucleotidase (syn. UDP-sugar hydrolase), C-terminal domain"/>
    <property type="match status" value="1"/>
</dbReference>
<proteinExistence type="predicted"/>
<dbReference type="Pfam" id="PF00149">
    <property type="entry name" value="Metallophos"/>
    <property type="match status" value="1"/>
</dbReference>
<evidence type="ECO:0000313" key="4">
    <source>
        <dbReference type="EMBL" id="MPL70781.1"/>
    </source>
</evidence>
<dbReference type="PANTHER" id="PTHR11575">
    <property type="entry name" value="5'-NUCLEOTIDASE-RELATED"/>
    <property type="match status" value="1"/>
</dbReference>
<keyword evidence="4" id="KW-0378">Hydrolase</keyword>
<dbReference type="EC" id="3.1.3.-" evidence="4"/>
<reference evidence="4" key="1">
    <citation type="submission" date="2019-08" db="EMBL/GenBank/DDBJ databases">
        <authorList>
            <person name="Kucharzyk K."/>
            <person name="Murdoch R.W."/>
            <person name="Higgins S."/>
            <person name="Loffler F."/>
        </authorList>
    </citation>
    <scope>NUCLEOTIDE SEQUENCE</scope>
</reference>
<dbReference type="Pfam" id="PF02872">
    <property type="entry name" value="5_nucleotid_C"/>
    <property type="match status" value="1"/>
</dbReference>
<dbReference type="InterPro" id="IPR004843">
    <property type="entry name" value="Calcineurin-like_PHP"/>
</dbReference>